<evidence type="ECO:0000313" key="2">
    <source>
        <dbReference type="Proteomes" id="UP000829542"/>
    </source>
</evidence>
<dbReference type="EMBL" id="CP093379">
    <property type="protein sequence ID" value="UNM95209.1"/>
    <property type="molecule type" value="Genomic_DNA"/>
</dbReference>
<dbReference type="Proteomes" id="UP000829542">
    <property type="component" value="Chromosome"/>
</dbReference>
<reference evidence="1 2" key="1">
    <citation type="submission" date="2022-03" db="EMBL/GenBank/DDBJ databases">
        <title>Ignatzschineria rhizosphaerae HR5S32.</title>
        <authorList>
            <person name="Sun J.Q."/>
            <person name="Feng J.Y."/>
        </authorList>
    </citation>
    <scope>NUCLEOTIDE SEQUENCE [LARGE SCALE GENOMIC DNA]</scope>
    <source>
        <strain evidence="1 2">HR5S32</strain>
    </source>
</reference>
<protein>
    <recommendedName>
        <fullName evidence="3">Lipoprotein</fullName>
    </recommendedName>
</protein>
<gene>
    <name evidence="1" type="ORF">MMG00_08195</name>
</gene>
<evidence type="ECO:0000313" key="1">
    <source>
        <dbReference type="EMBL" id="UNM95209.1"/>
    </source>
</evidence>
<keyword evidence="2" id="KW-1185">Reference proteome</keyword>
<organism evidence="1 2">
    <name type="scientific">Ignatzschineria rhizosphaerae</name>
    <dbReference type="NCBI Taxonomy" id="2923279"/>
    <lineage>
        <taxon>Bacteria</taxon>
        <taxon>Pseudomonadati</taxon>
        <taxon>Pseudomonadota</taxon>
        <taxon>Gammaproteobacteria</taxon>
        <taxon>Cardiobacteriales</taxon>
        <taxon>Ignatzschineriaceae</taxon>
        <taxon>Ignatzschineria</taxon>
    </lineage>
</organism>
<accession>A0ABY3X0K6</accession>
<evidence type="ECO:0008006" key="3">
    <source>
        <dbReference type="Google" id="ProtNLM"/>
    </source>
</evidence>
<dbReference type="PROSITE" id="PS51257">
    <property type="entry name" value="PROKAR_LIPOPROTEIN"/>
    <property type="match status" value="1"/>
</dbReference>
<name>A0ABY3X0K6_9GAMM</name>
<dbReference type="RefSeq" id="WP_242147228.1">
    <property type="nucleotide sequence ID" value="NZ_CP093379.1"/>
</dbReference>
<proteinExistence type="predicted"/>
<sequence length="70" mass="7518">MSLPIKLMIVTSVIFLTACTSTSRKPHYHYNSNGYGGVSVPLGDKTRVSVPIGKSQGKVRISSPNASIRL</sequence>